<dbReference type="EC" id="7.6.2.11" evidence="8"/>
<dbReference type="Pfam" id="PF08402">
    <property type="entry name" value="TOBE_2"/>
    <property type="match status" value="1"/>
</dbReference>
<dbReference type="NCBIfam" id="TIGR01187">
    <property type="entry name" value="potA"/>
    <property type="match status" value="1"/>
</dbReference>
<evidence type="ECO:0000259" key="9">
    <source>
        <dbReference type="PROSITE" id="PS50893"/>
    </source>
</evidence>
<evidence type="ECO:0000313" key="10">
    <source>
        <dbReference type="EMBL" id="SHK50638.1"/>
    </source>
</evidence>
<organism evidence="10 11">
    <name type="scientific">Paraburkholderia terricola</name>
    <dbReference type="NCBI Taxonomy" id="169427"/>
    <lineage>
        <taxon>Bacteria</taxon>
        <taxon>Pseudomonadati</taxon>
        <taxon>Pseudomonadota</taxon>
        <taxon>Betaproteobacteria</taxon>
        <taxon>Burkholderiales</taxon>
        <taxon>Burkholderiaceae</taxon>
        <taxon>Paraburkholderia</taxon>
    </lineage>
</organism>
<dbReference type="Gene3D" id="3.40.50.300">
    <property type="entry name" value="P-loop containing nucleotide triphosphate hydrolases"/>
    <property type="match status" value="1"/>
</dbReference>
<dbReference type="PROSITE" id="PS50893">
    <property type="entry name" value="ABC_TRANSPORTER_2"/>
    <property type="match status" value="1"/>
</dbReference>
<dbReference type="STRING" id="169427.SAMN05192548_10255"/>
<keyword evidence="1 8" id="KW-0813">Transport</keyword>
<feature type="domain" description="ABC transporter" evidence="9">
    <location>
        <begin position="6"/>
        <end position="237"/>
    </location>
</feature>
<evidence type="ECO:0000256" key="7">
    <source>
        <dbReference type="ARBA" id="ARBA00023136"/>
    </source>
</evidence>
<dbReference type="InterPro" id="IPR027417">
    <property type="entry name" value="P-loop_NTPase"/>
</dbReference>
<keyword evidence="2 8" id="KW-1003">Cell membrane</keyword>
<evidence type="ECO:0000256" key="1">
    <source>
        <dbReference type="ARBA" id="ARBA00022448"/>
    </source>
</evidence>
<dbReference type="PROSITE" id="PS00211">
    <property type="entry name" value="ABC_TRANSPORTER_1"/>
    <property type="match status" value="1"/>
</dbReference>
<evidence type="ECO:0000313" key="11">
    <source>
        <dbReference type="Proteomes" id="UP000184395"/>
    </source>
</evidence>
<accession>A0A1M6T1I5</accession>
<dbReference type="Gene3D" id="2.40.50.100">
    <property type="match status" value="1"/>
</dbReference>
<evidence type="ECO:0000256" key="3">
    <source>
        <dbReference type="ARBA" id="ARBA00022519"/>
    </source>
</evidence>
<dbReference type="InterPro" id="IPR013611">
    <property type="entry name" value="Transp-assoc_OB_typ2"/>
</dbReference>
<comment type="catalytic activity">
    <reaction evidence="8">
        <text>ATP + H2O + polyamine-[polyamine-binding protein]Side 1 = ADP + phosphate + polyamineSide 2 + [polyamine-binding protein]Side 1.</text>
        <dbReference type="EC" id="7.6.2.11"/>
    </reaction>
</comment>
<dbReference type="SUPFAM" id="SSF50331">
    <property type="entry name" value="MOP-like"/>
    <property type="match status" value="1"/>
</dbReference>
<dbReference type="PANTHER" id="PTHR42781:SF6">
    <property type="entry name" value="SPERMIDINE_PUTRESCINE IMPORT ATP-BINDING PROTEIN POTA"/>
    <property type="match status" value="1"/>
</dbReference>
<dbReference type="GO" id="GO:0016887">
    <property type="term" value="F:ATP hydrolysis activity"/>
    <property type="evidence" value="ECO:0007669"/>
    <property type="project" value="InterPro"/>
</dbReference>
<sequence>MTESMVEFRGVQKTYDGRSMVVRNLDLKVAQGEFLTLLGPSGSGKTTTLMMLAGFETPSHGDIIVDGRCVTDTPAHKRGIGVVFQSYALFPHMTVAENLAYPLRVRRASQAEINEKVKKAIDTVKLRGFEDRKPAQLSGGQKQRVALARAIVFQPRLVLMDEPLGALDKQLREHMQYEIKQLHERLGITVVYVTHDQGEALTMSDRIAIFSEGVIQQLAPPMDLYEHPANAFVAAFIGENNQLSGRLANVQGSSWTVDMRGGGQIRAIGRTDSPGVGKGLSMSIRPERLLLGDIAQKADNHFPCRVLDRIYQGDHVRVKLQAPSEEILVAKIPNKRGADLLEAGSVVIAGFHAEDCSAFGSTSARVTE</sequence>
<dbReference type="PANTHER" id="PTHR42781">
    <property type="entry name" value="SPERMIDINE/PUTRESCINE IMPORT ATP-BINDING PROTEIN POTA"/>
    <property type="match status" value="1"/>
</dbReference>
<evidence type="ECO:0000256" key="5">
    <source>
        <dbReference type="ARBA" id="ARBA00022840"/>
    </source>
</evidence>
<dbReference type="Proteomes" id="UP000184395">
    <property type="component" value="Unassembled WGS sequence"/>
</dbReference>
<dbReference type="GO" id="GO:0005524">
    <property type="term" value="F:ATP binding"/>
    <property type="evidence" value="ECO:0007669"/>
    <property type="project" value="UniProtKB-KW"/>
</dbReference>
<dbReference type="SMART" id="SM00382">
    <property type="entry name" value="AAA"/>
    <property type="match status" value="1"/>
</dbReference>
<protein>
    <recommendedName>
        <fullName evidence="8">Spermidine/putrescine import ATP-binding protein PotA</fullName>
        <ecNumber evidence="8">7.6.2.11</ecNumber>
    </recommendedName>
</protein>
<dbReference type="InterPro" id="IPR005893">
    <property type="entry name" value="PotA-like"/>
</dbReference>
<proteinExistence type="inferred from homology"/>
<dbReference type="GO" id="GO:0043190">
    <property type="term" value="C:ATP-binding cassette (ABC) transporter complex"/>
    <property type="evidence" value="ECO:0007669"/>
    <property type="project" value="InterPro"/>
</dbReference>
<evidence type="ECO:0000256" key="8">
    <source>
        <dbReference type="RuleBase" id="RU364083"/>
    </source>
</evidence>
<dbReference type="FunFam" id="3.40.50.300:FF:000042">
    <property type="entry name" value="Maltose/maltodextrin ABC transporter, ATP-binding protein"/>
    <property type="match status" value="1"/>
</dbReference>
<keyword evidence="3" id="KW-0997">Cell inner membrane</keyword>
<dbReference type="AlphaFoldDB" id="A0A1M6T1I5"/>
<dbReference type="GO" id="GO:0015417">
    <property type="term" value="F:ABC-type polyamine transporter activity"/>
    <property type="evidence" value="ECO:0007669"/>
    <property type="project" value="UniProtKB-EC"/>
</dbReference>
<dbReference type="EMBL" id="FRAB01000025">
    <property type="protein sequence ID" value="SHK50638.1"/>
    <property type="molecule type" value="Genomic_DNA"/>
</dbReference>
<dbReference type="InterPro" id="IPR003439">
    <property type="entry name" value="ABC_transporter-like_ATP-bd"/>
</dbReference>
<dbReference type="SUPFAM" id="SSF52540">
    <property type="entry name" value="P-loop containing nucleoside triphosphate hydrolases"/>
    <property type="match status" value="1"/>
</dbReference>
<comment type="similarity">
    <text evidence="8">Belongs to the ABC transporter superfamily. Spermidine/putrescine importer (TC 3.A.1.11.1) family.</text>
</comment>
<name>A0A1M6T1I5_9BURK</name>
<reference evidence="10 11" key="1">
    <citation type="submission" date="2016-11" db="EMBL/GenBank/DDBJ databases">
        <authorList>
            <person name="Jaros S."/>
            <person name="Januszkiewicz K."/>
            <person name="Wedrychowicz H."/>
        </authorList>
    </citation>
    <scope>NUCLEOTIDE SEQUENCE [LARGE SCALE GENOMIC DNA]</scope>
    <source>
        <strain evidence="10 11">LMG 20594</strain>
    </source>
</reference>
<keyword evidence="5 8" id="KW-0067">ATP-binding</keyword>
<dbReference type="InterPro" id="IPR003593">
    <property type="entry name" value="AAA+_ATPase"/>
</dbReference>
<dbReference type="InterPro" id="IPR017871">
    <property type="entry name" value="ABC_transporter-like_CS"/>
</dbReference>
<keyword evidence="7 8" id="KW-0472">Membrane</keyword>
<dbReference type="InterPro" id="IPR050093">
    <property type="entry name" value="ABC_SmlMolc_Importer"/>
</dbReference>
<dbReference type="Pfam" id="PF00005">
    <property type="entry name" value="ABC_tran"/>
    <property type="match status" value="1"/>
</dbReference>
<evidence type="ECO:0000256" key="2">
    <source>
        <dbReference type="ARBA" id="ARBA00022475"/>
    </source>
</evidence>
<dbReference type="InterPro" id="IPR008995">
    <property type="entry name" value="Mo/tungstate-bd_C_term_dom"/>
</dbReference>
<comment type="subunit">
    <text evidence="8">The complex is composed of two ATP-binding proteins (PotA), two transmembrane proteins (PotB and PotC) and a solute-binding protein (PotD).</text>
</comment>
<evidence type="ECO:0000256" key="6">
    <source>
        <dbReference type="ARBA" id="ARBA00022967"/>
    </source>
</evidence>
<keyword evidence="4 8" id="KW-0547">Nucleotide-binding</keyword>
<evidence type="ECO:0000256" key="4">
    <source>
        <dbReference type="ARBA" id="ARBA00022741"/>
    </source>
</evidence>
<gene>
    <name evidence="8" type="primary">potA</name>
    <name evidence="10" type="ORF">SAMN05192548_10255</name>
</gene>
<dbReference type="OrthoDB" id="5298774at2"/>
<keyword evidence="6 8" id="KW-1278">Translocase</keyword>
<comment type="function">
    <text evidence="8">Part of the ABC transporter complex PotABCD involved in spermidine/putrescine import. Responsible for energy coupling to the transport system.</text>
</comment>